<sequence length="662" mass="70752">MPEGRTPFALAGTDNDDSATSEVVQNSATRPKISLRKRAKSLKEPRPPALRSQLADELHMRFWSLEDKSGSQGRSNAGISDIRAQIAGIRLSPIPQGNEDVQSSSDGESNAAERPEKPSKAALDEGAQHSSEPEAPSTPKKGERLPVSSLARPYQRQASNKSQCNGIAYAMHSQSRRCDLSGQWVPVLAAAAIVMIITAASMFSAKLPAPHNAGLLPAPGPAPQAAPAGASLLCEACMASCKVLSLQGPNPYLTGENASLQALQLLEGMQMACFSGYCVPQQRPELLSMCTAGTDRVAIGQAGQPAAAPTAQTGRRLLVAGSQRTLTHVGREQVRLLNKWTRAMAHRVALESDSPTATTAPVTLAAAEAPFADPFLMEFEDPEALKSAYSETPITFEQALMTARLEAKMATQGASQDAVRNVALTTDAQPLSLLDMDKSADSSSPPALIRRTPNPRYDETPGEPIRPGHGVNRAAGIKPQSEGEQQILSDLGVRVMGVVQPEIKRQQGKCFMLAYNQGYANLSSVHYLAVKNTANKGACCNLCLRDSRCVAWTRVAGGRDDVRTCYLKDSLQRDPNIASFAYSYAPPYLHKDWPQVRYIVETMPIMLESGTKTLSLPSELYGCPYPPNPALPPGTCAAPDLCNCNAGICFGTCKGGMTGELR</sequence>
<accession>A0ABP1FK12</accession>
<gene>
    <name evidence="2" type="primary">g89</name>
    <name evidence="2" type="ORF">VP750_LOCUS72</name>
</gene>
<keyword evidence="3" id="KW-1185">Reference proteome</keyword>
<feature type="compositionally biased region" description="Polar residues" evidence="1">
    <location>
        <begin position="99"/>
        <end position="108"/>
    </location>
</feature>
<feature type="region of interest" description="Disordered" evidence="1">
    <location>
        <begin position="433"/>
        <end position="480"/>
    </location>
</feature>
<evidence type="ECO:0000313" key="2">
    <source>
        <dbReference type="EMBL" id="CAL5218413.1"/>
    </source>
</evidence>
<feature type="region of interest" description="Disordered" evidence="1">
    <location>
        <begin position="91"/>
        <end position="159"/>
    </location>
</feature>
<evidence type="ECO:0000256" key="1">
    <source>
        <dbReference type="SAM" id="MobiDB-lite"/>
    </source>
</evidence>
<proteinExistence type="predicted"/>
<feature type="compositionally biased region" description="Basic and acidic residues" evidence="1">
    <location>
        <begin position="111"/>
        <end position="127"/>
    </location>
</feature>
<reference evidence="2 3" key="1">
    <citation type="submission" date="2024-06" db="EMBL/GenBank/DDBJ databases">
        <authorList>
            <person name="Kraege A."/>
            <person name="Thomma B."/>
        </authorList>
    </citation>
    <scope>NUCLEOTIDE SEQUENCE [LARGE SCALE GENOMIC DNA]</scope>
</reference>
<dbReference type="Gene3D" id="3.50.4.10">
    <property type="entry name" value="Hepatocyte Growth Factor"/>
    <property type="match status" value="1"/>
</dbReference>
<name>A0ABP1FK12_9CHLO</name>
<dbReference type="Proteomes" id="UP001497392">
    <property type="component" value="Unassembled WGS sequence"/>
</dbReference>
<organism evidence="2 3">
    <name type="scientific">Coccomyxa viridis</name>
    <dbReference type="NCBI Taxonomy" id="1274662"/>
    <lineage>
        <taxon>Eukaryota</taxon>
        <taxon>Viridiplantae</taxon>
        <taxon>Chlorophyta</taxon>
        <taxon>core chlorophytes</taxon>
        <taxon>Trebouxiophyceae</taxon>
        <taxon>Trebouxiophyceae incertae sedis</taxon>
        <taxon>Coccomyxaceae</taxon>
        <taxon>Coccomyxa</taxon>
    </lineage>
</organism>
<dbReference type="EMBL" id="CAXHTA020000001">
    <property type="protein sequence ID" value="CAL5218413.1"/>
    <property type="molecule type" value="Genomic_DNA"/>
</dbReference>
<feature type="compositionally biased region" description="Polar residues" evidence="1">
    <location>
        <begin position="20"/>
        <end position="29"/>
    </location>
</feature>
<comment type="caution">
    <text evidence="2">The sequence shown here is derived from an EMBL/GenBank/DDBJ whole genome shotgun (WGS) entry which is preliminary data.</text>
</comment>
<feature type="region of interest" description="Disordered" evidence="1">
    <location>
        <begin position="1"/>
        <end position="55"/>
    </location>
</feature>
<protein>
    <submittedName>
        <fullName evidence="2">G89 protein</fullName>
    </submittedName>
</protein>
<evidence type="ECO:0000313" key="3">
    <source>
        <dbReference type="Proteomes" id="UP001497392"/>
    </source>
</evidence>